<organism evidence="2 3">
    <name type="scientific">Streptomyces caeruleatus</name>
    <dbReference type="NCBI Taxonomy" id="661399"/>
    <lineage>
        <taxon>Bacteria</taxon>
        <taxon>Bacillati</taxon>
        <taxon>Actinomycetota</taxon>
        <taxon>Actinomycetes</taxon>
        <taxon>Kitasatosporales</taxon>
        <taxon>Streptomycetaceae</taxon>
        <taxon>Streptomyces</taxon>
    </lineage>
</organism>
<evidence type="ECO:0000313" key="3">
    <source>
        <dbReference type="Proteomes" id="UP000053429"/>
    </source>
</evidence>
<dbReference type="EMBL" id="LMWY01000011">
    <property type="protein sequence ID" value="KUO04633.1"/>
    <property type="molecule type" value="Genomic_DNA"/>
</dbReference>
<reference evidence="2 3" key="1">
    <citation type="submission" date="2015-10" db="EMBL/GenBank/DDBJ databases">
        <title>Draft genome sequence of Streptomyces caeruleatus NRRL B-24802, type strain for the species Streptomyces caeruleatus.</title>
        <authorList>
            <person name="Ruckert C."/>
            <person name="Winkler A."/>
            <person name="Kalinowski J."/>
            <person name="Kampfer P."/>
            <person name="Glaeser S."/>
        </authorList>
    </citation>
    <scope>NUCLEOTIDE SEQUENCE [LARGE SCALE GENOMIC DNA]</scope>
    <source>
        <strain evidence="2 3">NRRL B-24802</strain>
    </source>
</reference>
<gene>
    <name evidence="2" type="ORF">AQJ67_10565</name>
</gene>
<protein>
    <submittedName>
        <fullName evidence="2">Uncharacterized protein</fullName>
    </submittedName>
</protein>
<keyword evidence="3" id="KW-1185">Reference proteome</keyword>
<dbReference type="AlphaFoldDB" id="A0A101U5J3"/>
<accession>A0A101U5J3</accession>
<dbReference type="Proteomes" id="UP000053429">
    <property type="component" value="Unassembled WGS sequence"/>
</dbReference>
<evidence type="ECO:0000256" key="1">
    <source>
        <dbReference type="SAM" id="MobiDB-lite"/>
    </source>
</evidence>
<evidence type="ECO:0000313" key="2">
    <source>
        <dbReference type="EMBL" id="KUO04633.1"/>
    </source>
</evidence>
<name>A0A101U5J3_9ACTN</name>
<proteinExistence type="predicted"/>
<feature type="region of interest" description="Disordered" evidence="1">
    <location>
        <begin position="1"/>
        <end position="50"/>
    </location>
</feature>
<comment type="caution">
    <text evidence="2">The sequence shown here is derived from an EMBL/GenBank/DDBJ whole genome shotgun (WGS) entry which is preliminary data.</text>
</comment>
<sequence>MTDALTQAVRLADDEPTEEERGFCQRALNSDASEGDSQEPPEKEGAEGVLGKLRAYGEMKASRDDLIREAGSHQIEEARIARLMGHSRSTVRSVLGKR</sequence>